<feature type="transmembrane region" description="Helical" evidence="1">
    <location>
        <begin position="17"/>
        <end position="39"/>
    </location>
</feature>
<keyword evidence="1" id="KW-1133">Transmembrane helix</keyword>
<dbReference type="PATRIC" id="fig|272123.3.peg.5880"/>
<dbReference type="RefSeq" id="WP_015217356.1">
    <property type="nucleotide sequence ID" value="NC_019771.1"/>
</dbReference>
<keyword evidence="3" id="KW-1185">Reference proteome</keyword>
<keyword evidence="1" id="KW-0812">Transmembrane</keyword>
<evidence type="ECO:0000313" key="2">
    <source>
        <dbReference type="EMBL" id="AFZ60744.1"/>
    </source>
</evidence>
<keyword evidence="1" id="KW-0472">Membrane</keyword>
<dbReference type="KEGG" id="acy:Anacy_5428"/>
<dbReference type="Proteomes" id="UP000010474">
    <property type="component" value="Chromosome"/>
</dbReference>
<reference evidence="3" key="1">
    <citation type="journal article" date="2013" name="Proc. Natl. Acad. Sci. U.S.A.">
        <title>Improving the coverage of the cyanobacterial phylum using diversity-driven genome sequencing.</title>
        <authorList>
            <person name="Shih P.M."/>
            <person name="Wu D."/>
            <person name="Latifi A."/>
            <person name="Axen S.D."/>
            <person name="Fewer D.P."/>
            <person name="Talla E."/>
            <person name="Calteau A."/>
            <person name="Cai F."/>
            <person name="Tandeau de Marsac N."/>
            <person name="Rippka R."/>
            <person name="Herdman M."/>
            <person name="Sivonen K."/>
            <person name="Coursin T."/>
            <person name="Laurent T."/>
            <person name="Goodwin L."/>
            <person name="Nolan M."/>
            <person name="Davenport K.W."/>
            <person name="Han C.S."/>
            <person name="Rubin E.M."/>
            <person name="Eisen J.A."/>
            <person name="Woyke T."/>
            <person name="Gugger M."/>
            <person name="Kerfeld C.A."/>
        </authorList>
    </citation>
    <scope>NUCLEOTIDE SEQUENCE [LARGE SCALE GENOMIC DNA]</scope>
    <source>
        <strain evidence="3">ATCC 27899 / PCC 7122</strain>
    </source>
</reference>
<dbReference type="HOGENOM" id="CLU_2448172_0_0_3"/>
<organism evidence="2 3">
    <name type="scientific">Anabaena cylindrica (strain ATCC 27899 / PCC 7122)</name>
    <dbReference type="NCBI Taxonomy" id="272123"/>
    <lineage>
        <taxon>Bacteria</taxon>
        <taxon>Bacillati</taxon>
        <taxon>Cyanobacteriota</taxon>
        <taxon>Cyanophyceae</taxon>
        <taxon>Nostocales</taxon>
        <taxon>Nostocaceae</taxon>
        <taxon>Anabaena</taxon>
    </lineage>
</organism>
<gene>
    <name evidence="2" type="ordered locus">Anacy_5428</name>
</gene>
<dbReference type="EMBL" id="CP003659">
    <property type="protein sequence ID" value="AFZ60744.1"/>
    <property type="molecule type" value="Genomic_DNA"/>
</dbReference>
<protein>
    <submittedName>
        <fullName evidence="2">Uncharacterized protein</fullName>
    </submittedName>
</protein>
<accession>K9ZPN6</accession>
<evidence type="ECO:0000313" key="3">
    <source>
        <dbReference type="Proteomes" id="UP000010474"/>
    </source>
</evidence>
<sequence length="89" mass="9968">MIDLIKAALEFLGKRTWLILCFVVFLPSLLLGFTFFHPFSIKLSTCLQKDSTYILHETIYKVKSIVETSGGASVNLCVKEVIKTVKTGI</sequence>
<proteinExistence type="predicted"/>
<evidence type="ECO:0000256" key="1">
    <source>
        <dbReference type="SAM" id="Phobius"/>
    </source>
</evidence>
<name>K9ZPN6_ANACC</name>
<dbReference type="AlphaFoldDB" id="K9ZPN6"/>